<sequence>MSWSGLIVFAGGIGLFLLGMRLMSDGLKIAAGPALRSLLASATRSPVRGVASGVLITALVQSSSAVIFATIGFVNAGLLNLGQAIGVIFGANVGTTLTSWIVALVGFNLDLQRLAMPAVALGMGLWISGGGRRAALGQALTGFGIFFLGLDVLKDSFAGVGDALDLHALGARDGVGLLLLYTALGIVLTVLMQSSSAALAVTLTAAAGGLIPLAAAAAMVIGAKVGTTSTAAFAVFGATPAAKRSAAAHVIFSLVTAAISLPLLPWLLALSRLAAEAFGLAAHPATLLAIFHTLTALLGLLAIWPFTAALVRWLGRRFGAQDADEGLPHHLDRHIVATPRLAIDALAMELRRMGAIAHRMARAALSSESGQDARLLAEQATLERLGEAVIDYAGSVHGGGDAVVDGALPQAVRVAQYFRGMAERALELARTPSPGELPAAQAAAIAELRAAADQVLAAADPQDRPDLAALDAAQARFEALYRQVKGELLRAGSRGEIGAAALVRTLDRASALRRLLDQAGKAARYLARLGVGTDATDTARAT</sequence>
<comment type="caution">
    <text evidence="7">The sequence shown here is derived from an EMBL/GenBank/DDBJ whole genome shotgun (WGS) entry which is preliminary data.</text>
</comment>
<dbReference type="GO" id="GO:0005436">
    <property type="term" value="F:sodium:phosphate symporter activity"/>
    <property type="evidence" value="ECO:0007669"/>
    <property type="project" value="InterPro"/>
</dbReference>
<name>A0A7W7XZT5_9GAMM</name>
<evidence type="ECO:0000256" key="6">
    <source>
        <dbReference type="SAM" id="Phobius"/>
    </source>
</evidence>
<evidence type="ECO:0000256" key="5">
    <source>
        <dbReference type="ARBA" id="ARBA00023136"/>
    </source>
</evidence>
<accession>A0A7W7XZT5</accession>
<evidence type="ECO:0000313" key="7">
    <source>
        <dbReference type="EMBL" id="MBB5015504.1"/>
    </source>
</evidence>
<feature type="transmembrane region" description="Helical" evidence="6">
    <location>
        <begin position="198"/>
        <end position="225"/>
    </location>
</feature>
<feature type="transmembrane region" description="Helical" evidence="6">
    <location>
        <begin position="54"/>
        <end position="78"/>
    </location>
</feature>
<evidence type="ECO:0000256" key="3">
    <source>
        <dbReference type="ARBA" id="ARBA00022692"/>
    </source>
</evidence>
<dbReference type="Pfam" id="PF02690">
    <property type="entry name" value="Na_Pi_cotrans"/>
    <property type="match status" value="2"/>
</dbReference>
<dbReference type="GO" id="GO:0044341">
    <property type="term" value="P:sodium-dependent phosphate transport"/>
    <property type="evidence" value="ECO:0007669"/>
    <property type="project" value="InterPro"/>
</dbReference>
<feature type="transmembrane region" description="Helical" evidence="6">
    <location>
        <begin position="84"/>
        <end position="107"/>
    </location>
</feature>
<feature type="transmembrane region" description="Helical" evidence="6">
    <location>
        <begin position="6"/>
        <end position="23"/>
    </location>
</feature>
<reference evidence="7 8" key="1">
    <citation type="submission" date="2020-08" db="EMBL/GenBank/DDBJ databases">
        <title>Genomic Encyclopedia of Type Strains, Phase IV (KMG-IV): sequencing the most valuable type-strain genomes for metagenomic binning, comparative biology and taxonomic classification.</title>
        <authorList>
            <person name="Goeker M."/>
        </authorList>
    </citation>
    <scope>NUCLEOTIDE SEQUENCE [LARGE SCALE GENOMIC DNA]</scope>
    <source>
        <strain evidence="7 8">DSM 25897</strain>
    </source>
</reference>
<keyword evidence="5 6" id="KW-0472">Membrane</keyword>
<keyword evidence="3 6" id="KW-0812">Transmembrane</keyword>
<feature type="transmembrane region" description="Helical" evidence="6">
    <location>
        <begin position="246"/>
        <end position="268"/>
    </location>
</feature>
<feature type="transmembrane region" description="Helical" evidence="6">
    <location>
        <begin position="135"/>
        <end position="153"/>
    </location>
</feature>
<gene>
    <name evidence="7" type="ORF">HNQ58_001408</name>
</gene>
<dbReference type="InterPro" id="IPR003841">
    <property type="entry name" value="Na/Pi_transpt"/>
</dbReference>
<dbReference type="EMBL" id="JACHHX010000008">
    <property type="protein sequence ID" value="MBB5015504.1"/>
    <property type="molecule type" value="Genomic_DNA"/>
</dbReference>
<proteinExistence type="predicted"/>
<dbReference type="PANTHER" id="PTHR10010">
    <property type="entry name" value="SOLUTE CARRIER FAMILY 34 SODIUM PHOSPHATE , MEMBER 2-RELATED"/>
    <property type="match status" value="1"/>
</dbReference>
<protein>
    <submittedName>
        <fullName evidence="7">Phosphate:Na+ symporter</fullName>
    </submittedName>
</protein>
<organism evidence="7 8">
    <name type="scientific">Rehaibacterium terrae</name>
    <dbReference type="NCBI Taxonomy" id="1341696"/>
    <lineage>
        <taxon>Bacteria</taxon>
        <taxon>Pseudomonadati</taxon>
        <taxon>Pseudomonadota</taxon>
        <taxon>Gammaproteobacteria</taxon>
        <taxon>Lysobacterales</taxon>
        <taxon>Lysobacteraceae</taxon>
        <taxon>Rehaibacterium</taxon>
    </lineage>
</organism>
<feature type="transmembrane region" description="Helical" evidence="6">
    <location>
        <begin position="174"/>
        <end position="192"/>
    </location>
</feature>
<dbReference type="AlphaFoldDB" id="A0A7W7XZT5"/>
<dbReference type="SUPFAM" id="SSF109755">
    <property type="entry name" value="PhoU-like"/>
    <property type="match status" value="1"/>
</dbReference>
<dbReference type="Proteomes" id="UP000519004">
    <property type="component" value="Unassembled WGS sequence"/>
</dbReference>
<comment type="subcellular location">
    <subcellularLocation>
        <location evidence="1">Cell membrane</location>
        <topology evidence="1">Multi-pass membrane protein</topology>
    </subcellularLocation>
</comment>
<feature type="transmembrane region" description="Helical" evidence="6">
    <location>
        <begin position="288"/>
        <end position="311"/>
    </location>
</feature>
<keyword evidence="8" id="KW-1185">Reference proteome</keyword>
<evidence type="ECO:0000313" key="8">
    <source>
        <dbReference type="Proteomes" id="UP000519004"/>
    </source>
</evidence>
<evidence type="ECO:0000256" key="1">
    <source>
        <dbReference type="ARBA" id="ARBA00004651"/>
    </source>
</evidence>
<keyword evidence="4 6" id="KW-1133">Transmembrane helix</keyword>
<dbReference type="GO" id="GO:0005886">
    <property type="term" value="C:plasma membrane"/>
    <property type="evidence" value="ECO:0007669"/>
    <property type="project" value="UniProtKB-SubCell"/>
</dbReference>
<evidence type="ECO:0000256" key="2">
    <source>
        <dbReference type="ARBA" id="ARBA00022475"/>
    </source>
</evidence>
<dbReference type="RefSeq" id="WP_183948191.1">
    <property type="nucleotide sequence ID" value="NZ_JACHHX010000008.1"/>
</dbReference>
<dbReference type="NCBIfam" id="NF037997">
    <property type="entry name" value="Na_Pi_symport"/>
    <property type="match status" value="1"/>
</dbReference>
<evidence type="ECO:0000256" key="4">
    <source>
        <dbReference type="ARBA" id="ARBA00022989"/>
    </source>
</evidence>
<keyword evidence="2" id="KW-1003">Cell membrane</keyword>
<dbReference type="PANTHER" id="PTHR10010:SF46">
    <property type="entry name" value="SODIUM-DEPENDENT PHOSPHATE TRANSPORT PROTEIN 2B"/>
    <property type="match status" value="1"/>
</dbReference>